<dbReference type="SUPFAM" id="SSF109993">
    <property type="entry name" value="VPS9 domain"/>
    <property type="match status" value="1"/>
</dbReference>
<feature type="region of interest" description="Disordered" evidence="1">
    <location>
        <begin position="469"/>
        <end position="528"/>
    </location>
</feature>
<dbReference type="PANTHER" id="PTHR23101">
    <property type="entry name" value="RAB GDP/GTP EXCHANGE FACTOR"/>
    <property type="match status" value="1"/>
</dbReference>
<dbReference type="GO" id="GO:0030139">
    <property type="term" value="C:endocytic vesicle"/>
    <property type="evidence" value="ECO:0007669"/>
    <property type="project" value="TreeGrafter"/>
</dbReference>
<comment type="caution">
    <text evidence="3">The sequence shown here is derived from an EMBL/GenBank/DDBJ whole genome shotgun (WGS) entry which is preliminary data.</text>
</comment>
<evidence type="ECO:0000256" key="1">
    <source>
        <dbReference type="SAM" id="MobiDB-lite"/>
    </source>
</evidence>
<feature type="domain" description="VPS9" evidence="2">
    <location>
        <begin position="311"/>
        <end position="467"/>
    </location>
</feature>
<dbReference type="Proteomes" id="UP000326757">
    <property type="component" value="Unassembled WGS sequence"/>
</dbReference>
<feature type="compositionally biased region" description="Low complexity" evidence="1">
    <location>
        <begin position="84"/>
        <end position="97"/>
    </location>
</feature>
<dbReference type="PROSITE" id="PS51205">
    <property type="entry name" value="VPS9"/>
    <property type="match status" value="1"/>
</dbReference>
<dbReference type="Gene3D" id="1.20.1050.80">
    <property type="entry name" value="VPS9 domain"/>
    <property type="match status" value="1"/>
</dbReference>
<dbReference type="AlphaFoldDB" id="A0A5N6K9W6"/>
<name>A0A5N6K9W6_MONLA</name>
<protein>
    <recommendedName>
        <fullName evidence="2">VPS9 domain-containing protein</fullName>
    </recommendedName>
</protein>
<dbReference type="Pfam" id="PF02204">
    <property type="entry name" value="VPS9"/>
    <property type="match status" value="1"/>
</dbReference>
<accession>A0A5N6K9W6</accession>
<gene>
    <name evidence="3" type="ORF">EYC80_000166</name>
</gene>
<dbReference type="OrthoDB" id="10264848at2759"/>
<feature type="region of interest" description="Disordered" evidence="1">
    <location>
        <begin position="69"/>
        <end position="155"/>
    </location>
</feature>
<dbReference type="InterPro" id="IPR037191">
    <property type="entry name" value="VPS9_dom_sf"/>
</dbReference>
<feature type="compositionally biased region" description="Basic and acidic residues" evidence="1">
    <location>
        <begin position="628"/>
        <end position="657"/>
    </location>
</feature>
<feature type="compositionally biased region" description="Low complexity" evidence="1">
    <location>
        <begin position="498"/>
        <end position="526"/>
    </location>
</feature>
<feature type="compositionally biased region" description="Low complexity" evidence="1">
    <location>
        <begin position="222"/>
        <end position="237"/>
    </location>
</feature>
<feature type="region of interest" description="Disordered" evidence="1">
    <location>
        <begin position="216"/>
        <end position="252"/>
    </location>
</feature>
<sequence>MHRINRLINNGRLYVGSIYDLLLLLQLQLQFHQLITTSATSTYSSYHFFTLSFSTHTIPSFIHIDFMSSPENKSDSPRPRPLQSSKSFSIEEPSSSPDRSFRPLRANTIQNDTIPSVLVSDKTKSRENRRPGTQSDIFEKSSEDEGNGETAHVSGKLPADFDELPIELVSLADSFIDSLSAKIYPTPPSVDKLSGLFQDFYAVAASHINTHISTLSSRQHRASSPAPSVSSLSSTASKFRAKATSMNKERPKVIERRESEQQMLTSEEINERKRARKALEHKRVALEEAIERRVCEGIYDRIWRHRSSQDEAQDEKLRSKTAALSVVGIGLVDLGVDLGIEASQEPDAAEKRELEVREWLEGAREELIAMNDEKYPLGKLNHLKAAHKGIVDTLSHFHPSSSADEIMPMLIFTLITSRPEGIDVISNLYFIQRFRCETKIDGEAAYCLTNLEAAISFLETVDLASLRADEVPSGPPKLNSRPGTPKADKPDPLTVGITPAAPSAPATVSITPSPSVSKPTPPSMSSLRPTFQHADRRLSDLFQPPAALGAAGDAILDTADQGFKSIGNSLGDSYKFLLGKLKERDSAGQVSDITIPKTLDDARKLISTPPPEDEGSVSGGSTPQSPSVKEHKNEANIELKTEGRSRSDSAQRLDDRVLSFIGGRKMTRERSMDSNRSGGSSSKKVAFVQDEGGEKGTPPPQAPANNPAIVESMRNLGNSLNPMNRIAGMGMMRGFGRVTTPTPPTPTKSTVPDGGAADLTTAFPDLVPSLPPKEITKIAPPNQRFMELQNPGDLKISEVMELLRDYRRLAGVLKDLGAV</sequence>
<evidence type="ECO:0000313" key="4">
    <source>
        <dbReference type="Proteomes" id="UP000326757"/>
    </source>
</evidence>
<dbReference type="InterPro" id="IPR003123">
    <property type="entry name" value="VPS9"/>
</dbReference>
<dbReference type="GO" id="GO:0005085">
    <property type="term" value="F:guanyl-nucleotide exchange factor activity"/>
    <property type="evidence" value="ECO:0007669"/>
    <property type="project" value="InterPro"/>
</dbReference>
<dbReference type="GO" id="GO:0031267">
    <property type="term" value="F:small GTPase binding"/>
    <property type="evidence" value="ECO:0007669"/>
    <property type="project" value="TreeGrafter"/>
</dbReference>
<dbReference type="GO" id="GO:0005829">
    <property type="term" value="C:cytosol"/>
    <property type="evidence" value="ECO:0007669"/>
    <property type="project" value="TreeGrafter"/>
</dbReference>
<evidence type="ECO:0000313" key="3">
    <source>
        <dbReference type="EMBL" id="KAB8299924.1"/>
    </source>
</evidence>
<dbReference type="GO" id="GO:0016192">
    <property type="term" value="P:vesicle-mediated transport"/>
    <property type="evidence" value="ECO:0007669"/>
    <property type="project" value="InterPro"/>
</dbReference>
<feature type="compositionally biased region" description="Basic and acidic residues" evidence="1">
    <location>
        <begin position="121"/>
        <end position="130"/>
    </location>
</feature>
<dbReference type="InterPro" id="IPR045046">
    <property type="entry name" value="Vps9-like"/>
</dbReference>
<reference evidence="3 4" key="1">
    <citation type="submission" date="2019-06" db="EMBL/GenBank/DDBJ databases">
        <title>Genome Sequence of the Brown Rot Fungal Pathogen Monilinia laxa.</title>
        <authorList>
            <person name="De Miccolis Angelini R.M."/>
            <person name="Landi L."/>
            <person name="Abate D."/>
            <person name="Pollastro S."/>
            <person name="Romanazzi G."/>
            <person name="Faretra F."/>
        </authorList>
    </citation>
    <scope>NUCLEOTIDE SEQUENCE [LARGE SCALE GENOMIC DNA]</scope>
    <source>
        <strain evidence="3 4">Mlax316</strain>
    </source>
</reference>
<feature type="region of interest" description="Disordered" evidence="1">
    <location>
        <begin position="601"/>
        <end position="684"/>
    </location>
</feature>
<proteinExistence type="predicted"/>
<keyword evidence="4" id="KW-1185">Reference proteome</keyword>
<dbReference type="PANTHER" id="PTHR23101:SF97">
    <property type="entry name" value="DOMAIN PROTEIN, PUTATIVE (AFU_ORTHOLOGUE AFUA_2G10890)-RELATED"/>
    <property type="match status" value="1"/>
</dbReference>
<evidence type="ECO:0000259" key="2">
    <source>
        <dbReference type="PROSITE" id="PS51205"/>
    </source>
</evidence>
<organism evidence="3 4">
    <name type="scientific">Monilinia laxa</name>
    <name type="common">Brown rot fungus</name>
    <name type="synonym">Sclerotinia laxa</name>
    <dbReference type="NCBI Taxonomy" id="61186"/>
    <lineage>
        <taxon>Eukaryota</taxon>
        <taxon>Fungi</taxon>
        <taxon>Dikarya</taxon>
        <taxon>Ascomycota</taxon>
        <taxon>Pezizomycotina</taxon>
        <taxon>Leotiomycetes</taxon>
        <taxon>Helotiales</taxon>
        <taxon>Sclerotiniaceae</taxon>
        <taxon>Monilinia</taxon>
    </lineage>
</organism>
<dbReference type="SMART" id="SM00167">
    <property type="entry name" value="VPS9"/>
    <property type="match status" value="1"/>
</dbReference>
<dbReference type="EMBL" id="VIGI01000005">
    <property type="protein sequence ID" value="KAB8299924.1"/>
    <property type="molecule type" value="Genomic_DNA"/>
</dbReference>